<proteinExistence type="predicted"/>
<dbReference type="WormBase" id="F39D8.1a">
    <property type="protein sequence ID" value="CE17810"/>
    <property type="gene ID" value="WBGene00004123"/>
    <property type="gene designation" value="pqn-36"/>
</dbReference>
<feature type="compositionally biased region" description="Low complexity" evidence="1">
    <location>
        <begin position="832"/>
        <end position="842"/>
    </location>
</feature>
<feature type="region of interest" description="Disordered" evidence="1">
    <location>
        <begin position="170"/>
        <end position="193"/>
    </location>
</feature>
<dbReference type="OMA" id="TNQNNPI"/>
<feature type="compositionally biased region" description="Polar residues" evidence="1">
    <location>
        <begin position="472"/>
        <end position="510"/>
    </location>
</feature>
<feature type="region of interest" description="Disordered" evidence="1">
    <location>
        <begin position="718"/>
        <end position="854"/>
    </location>
</feature>
<evidence type="ECO:0000313" key="4">
    <source>
        <dbReference type="WormBase" id="F39D8.1a"/>
    </source>
</evidence>
<protein>
    <submittedName>
        <fullName evidence="2">Prion-like-(Q/N-rich)-domain-bearing protein</fullName>
    </submittedName>
</protein>
<feature type="region of interest" description="Disordered" evidence="1">
    <location>
        <begin position="532"/>
        <end position="675"/>
    </location>
</feature>
<dbReference type="UCSC" id="F39D8.1a">
    <property type="organism name" value="c. elegans"/>
</dbReference>
<feature type="compositionally biased region" description="Low complexity" evidence="1">
    <location>
        <begin position="601"/>
        <end position="615"/>
    </location>
</feature>
<dbReference type="GeneID" id="181630"/>
<dbReference type="PaxDb" id="6239-F39D8.1a"/>
<dbReference type="HOGENOM" id="CLU_005065_0_0_1"/>
<feature type="region of interest" description="Disordered" evidence="1">
    <location>
        <begin position="875"/>
        <end position="894"/>
    </location>
</feature>
<dbReference type="EMBL" id="BX284606">
    <property type="protein sequence ID" value="CAA93660.1"/>
    <property type="molecule type" value="Genomic_DNA"/>
</dbReference>
<dbReference type="FunCoup" id="Q8I4J4">
    <property type="interactions" value="257"/>
</dbReference>
<dbReference type="RefSeq" id="NP_510546.1">
    <property type="nucleotide sequence ID" value="NM_078145.5"/>
</dbReference>
<keyword evidence="2" id="KW-0034">Amyloid</keyword>
<feature type="compositionally biased region" description="Low complexity" evidence="1">
    <location>
        <begin position="358"/>
        <end position="377"/>
    </location>
</feature>
<dbReference type="AlphaFoldDB" id="Q8I4J4"/>
<feature type="region of interest" description="Disordered" evidence="1">
    <location>
        <begin position="445"/>
        <end position="515"/>
    </location>
</feature>
<feature type="compositionally biased region" description="Polar residues" evidence="1">
    <location>
        <begin position="551"/>
        <end position="583"/>
    </location>
</feature>
<dbReference type="ExpressionAtlas" id="Q8I4J4">
    <property type="expression patterns" value="baseline and differential"/>
</dbReference>
<feature type="compositionally biased region" description="Low complexity" evidence="1">
    <location>
        <begin position="718"/>
        <end position="735"/>
    </location>
</feature>
<feature type="compositionally biased region" description="Polar residues" evidence="1">
    <location>
        <begin position="94"/>
        <end position="115"/>
    </location>
</feature>
<feature type="compositionally biased region" description="Polar residues" evidence="1">
    <location>
        <begin position="301"/>
        <end position="317"/>
    </location>
</feature>
<evidence type="ECO:0000256" key="1">
    <source>
        <dbReference type="SAM" id="MobiDB-lite"/>
    </source>
</evidence>
<feature type="compositionally biased region" description="Low complexity" evidence="1">
    <location>
        <begin position="261"/>
        <end position="278"/>
    </location>
</feature>
<reference evidence="2 3" key="1">
    <citation type="journal article" date="1998" name="Science">
        <title>Genome sequence of the nematode C. elegans: a platform for investigating biology.</title>
        <authorList>
            <consortium name="The C. elegans sequencing consortium"/>
            <person name="Sulson J.E."/>
            <person name="Waterston R."/>
        </authorList>
    </citation>
    <scope>NUCLEOTIDE SEQUENCE [LARGE SCALE GENOMIC DNA]</scope>
    <source>
        <strain evidence="2 3">Bristol N2</strain>
    </source>
</reference>
<feature type="region of interest" description="Disordered" evidence="1">
    <location>
        <begin position="903"/>
        <end position="926"/>
    </location>
</feature>
<gene>
    <name evidence="2 4" type="primary">pqn-36</name>
    <name evidence="2" type="ORF">CELE_F39D8.1</name>
    <name evidence="4" type="ORF">F39D8.1</name>
</gene>
<evidence type="ECO:0000313" key="2">
    <source>
        <dbReference type="EMBL" id="CAA93660.1"/>
    </source>
</evidence>
<feature type="region of interest" description="Disordered" evidence="1">
    <location>
        <begin position="301"/>
        <end position="377"/>
    </location>
</feature>
<dbReference type="InParanoid" id="Q8I4J4"/>
<dbReference type="eggNOG" id="ENOG502TG73">
    <property type="taxonomic scope" value="Eukaryota"/>
</dbReference>
<dbReference type="STRING" id="6239.F39D8.1a.1"/>
<feature type="compositionally biased region" description="Polar residues" evidence="1">
    <location>
        <begin position="125"/>
        <end position="136"/>
    </location>
</feature>
<evidence type="ECO:0000313" key="3">
    <source>
        <dbReference type="Proteomes" id="UP000001940"/>
    </source>
</evidence>
<feature type="compositionally biased region" description="Low complexity" evidence="1">
    <location>
        <begin position="318"/>
        <end position="334"/>
    </location>
</feature>
<feature type="region of interest" description="Disordered" evidence="1">
    <location>
        <begin position="94"/>
        <end position="139"/>
    </location>
</feature>
<organism evidence="2 3">
    <name type="scientific">Caenorhabditis elegans</name>
    <dbReference type="NCBI Taxonomy" id="6239"/>
    <lineage>
        <taxon>Eukaryota</taxon>
        <taxon>Metazoa</taxon>
        <taxon>Ecdysozoa</taxon>
        <taxon>Nematoda</taxon>
        <taxon>Chromadorea</taxon>
        <taxon>Rhabditida</taxon>
        <taxon>Rhabditina</taxon>
        <taxon>Rhabditomorpha</taxon>
        <taxon>Rhabditoidea</taxon>
        <taxon>Rhabditidae</taxon>
        <taxon>Peloderinae</taxon>
        <taxon>Caenorhabditis</taxon>
    </lineage>
</organism>
<name>Q8I4J4_CAEEL</name>
<feature type="compositionally biased region" description="Low complexity" evidence="1">
    <location>
        <begin position="445"/>
        <end position="465"/>
    </location>
</feature>
<dbReference type="OrthoDB" id="5874724at2759"/>
<dbReference type="PIR" id="T21998">
    <property type="entry name" value="T21998"/>
</dbReference>
<feature type="compositionally biased region" description="Low complexity" evidence="1">
    <location>
        <begin position="230"/>
        <end position="251"/>
    </location>
</feature>
<feature type="compositionally biased region" description="Low complexity" evidence="1">
    <location>
        <begin position="180"/>
        <end position="193"/>
    </location>
</feature>
<feature type="compositionally biased region" description="Polar residues" evidence="1">
    <location>
        <begin position="633"/>
        <end position="671"/>
    </location>
</feature>
<feature type="compositionally biased region" description="Polar residues" evidence="1">
    <location>
        <begin position="736"/>
        <end position="817"/>
    </location>
</feature>
<feature type="compositionally biased region" description="Low complexity" evidence="1">
    <location>
        <begin position="539"/>
        <end position="550"/>
    </location>
</feature>
<keyword evidence="3" id="KW-1185">Reference proteome</keyword>
<dbReference type="Bgee" id="WBGene00004123">
    <property type="expression patterns" value="Expressed in larva and 4 other cell types or tissues"/>
</dbReference>
<accession>Q8I4J4</accession>
<feature type="region of interest" description="Disordered" evidence="1">
    <location>
        <begin position="218"/>
        <end position="278"/>
    </location>
</feature>
<dbReference type="AGR" id="WB:WBGene00004123"/>
<sequence>MNILLNYCNILISIKYVSPGCLSQCVNCAPQPIYQYVLNVPTNYLQVPSTSNRSPCCVPTSNVQTIQSARAFTNGAQGSQVIMYYNGQRVVANSQDPQQQQQAGSNFNQAPNYQNPGPIPGYQTGYDQNQNQTQSGGYYPNNLNGGVVAGGATTGTVVIGGVTQQVTQGGQPNVGGNVGGQNQNVGGVVGDQNQNQYQNQNINAAGVVGNQNQFQNQNQNINAGGYVGDQNQNQFQDPNQGQYQNQNQNINTGGYIGDQSQNQNQGQYPDPNQGQYQNQNQQNQNINAGGYVDQNQFQGQDQNINAGGYVGNQNQNPGQFQDQNQNNYQGQYQGSTLAPSAGEVDYQPFTPSGNTDYNNNAQGFDQQQGQQGQYQQNQNDQQVIYPSGGVVAGGAVTGGSYNSPNSGYVQAQPQTYPTQVVTGGAVPNQNVQQQPDVNTQYQDQNVQQNQQNQQNMGQQGNFQGNQQGGFVGSTTPQQGQHFTTSPQGQYQQPSTQYTNQQGMYSSTPGYQQGELLTEGSGTEENVFLGGQQQFTTSPNGQQGFNDDQQGYTDNTLTPSVENQHNDQFTQSPNTQETFPQTSPIPVIYPVPVAGQNTPAPSTQTNQFTQQSFETSPMTTQSPYPVIYPVPSAGQETPSPNQPTSTVSSNQDEFGTSSQFQNDAANFGTTQSPNYVPVPVPIPQNQNNGNVPLETTSTIPVQNDSGTMPVAGSYFGPSSTNSFQSTTPTTTNNFNNGQPSTGFQSTTGMPTTNDQSGFIASSTMDPNMPQAQYPSQQEIMTATGQQSDQSNSANMVSTPAPQFPSQQELGATSQNTQPTPVPQFPAQQDLGSTAGQNGNFNGQQNGGGFTQQAAGVTPQFPSQQELIQRDQQNIGVTGQPVNDAGFTPQYGDMNTQYGRYASSTAVKASSNPQFDQPSADQQQPQNSARSNLQVLIATSLLMIFVW</sequence>
<keyword evidence="2" id="KW-0640">Prion</keyword>
<dbReference type="CTD" id="181630"/>
<dbReference type="Proteomes" id="UP000001940">
    <property type="component" value="Chromosome X"/>
</dbReference>